<name>A0A0E9XRY2_ANGAN</name>
<proteinExistence type="predicted"/>
<dbReference type="AlphaFoldDB" id="A0A0E9XRY2"/>
<evidence type="ECO:0000313" key="1">
    <source>
        <dbReference type="EMBL" id="JAI04439.1"/>
    </source>
</evidence>
<reference evidence="1" key="1">
    <citation type="submission" date="2014-11" db="EMBL/GenBank/DDBJ databases">
        <authorList>
            <person name="Amaro Gonzalez C."/>
        </authorList>
    </citation>
    <scope>NUCLEOTIDE SEQUENCE</scope>
</reference>
<protein>
    <submittedName>
        <fullName evidence="1">Uncharacterized protein</fullName>
    </submittedName>
</protein>
<dbReference type="EMBL" id="GBXM01004139">
    <property type="protein sequence ID" value="JAI04439.1"/>
    <property type="molecule type" value="Transcribed_RNA"/>
</dbReference>
<dbReference type="PROSITE" id="PS51257">
    <property type="entry name" value="PROKAR_LIPOPROTEIN"/>
    <property type="match status" value="1"/>
</dbReference>
<organism evidence="1">
    <name type="scientific">Anguilla anguilla</name>
    <name type="common">European freshwater eel</name>
    <name type="synonym">Muraena anguilla</name>
    <dbReference type="NCBI Taxonomy" id="7936"/>
    <lineage>
        <taxon>Eukaryota</taxon>
        <taxon>Metazoa</taxon>
        <taxon>Chordata</taxon>
        <taxon>Craniata</taxon>
        <taxon>Vertebrata</taxon>
        <taxon>Euteleostomi</taxon>
        <taxon>Actinopterygii</taxon>
        <taxon>Neopterygii</taxon>
        <taxon>Teleostei</taxon>
        <taxon>Anguilliformes</taxon>
        <taxon>Anguillidae</taxon>
        <taxon>Anguilla</taxon>
    </lineage>
</organism>
<sequence length="60" mass="6736">MCSALRYPPSSVSVLIWSGCRWVTYPSSVLSRFSVLRSPVWVEPRSVSVLISDVCVLYIT</sequence>
<accession>A0A0E9XRY2</accession>
<reference evidence="1" key="2">
    <citation type="journal article" date="2015" name="Fish Shellfish Immunol.">
        <title>Early steps in the European eel (Anguilla anguilla)-Vibrio vulnificus interaction in the gills: Role of the RtxA13 toxin.</title>
        <authorList>
            <person name="Callol A."/>
            <person name="Pajuelo D."/>
            <person name="Ebbesson L."/>
            <person name="Teles M."/>
            <person name="MacKenzie S."/>
            <person name="Amaro C."/>
        </authorList>
    </citation>
    <scope>NUCLEOTIDE SEQUENCE</scope>
</reference>